<evidence type="ECO:0000313" key="3">
    <source>
        <dbReference type="Proteomes" id="UP000252585"/>
    </source>
</evidence>
<keyword evidence="3" id="KW-1185">Reference proteome</keyword>
<comment type="caution">
    <text evidence="2">The sequence shown here is derived from an EMBL/GenBank/DDBJ whole genome shotgun (WGS) entry which is preliminary data.</text>
</comment>
<keyword evidence="1" id="KW-0472">Membrane</keyword>
<organism evidence="2 3">
    <name type="scientific">Saliterribacillus persicus</name>
    <dbReference type="NCBI Taxonomy" id="930114"/>
    <lineage>
        <taxon>Bacteria</taxon>
        <taxon>Bacillati</taxon>
        <taxon>Bacillota</taxon>
        <taxon>Bacilli</taxon>
        <taxon>Bacillales</taxon>
        <taxon>Bacillaceae</taxon>
        <taxon>Saliterribacillus</taxon>
    </lineage>
</organism>
<feature type="transmembrane region" description="Helical" evidence="1">
    <location>
        <begin position="58"/>
        <end position="80"/>
    </location>
</feature>
<gene>
    <name evidence="2" type="ORF">DFR57_10556</name>
</gene>
<keyword evidence="1" id="KW-1133">Transmembrane helix</keyword>
<proteinExistence type="predicted"/>
<sequence length="85" mass="9548">MGFYVYVVLPWIFLILCFIGFIISVIKRISFSWGFLCCMIGIIIYLIGTQMVGGFDGMAISLIGALPFTIGLFVLFILWIGNKIK</sequence>
<evidence type="ECO:0000256" key="1">
    <source>
        <dbReference type="SAM" id="Phobius"/>
    </source>
</evidence>
<accession>A0A368XV77</accession>
<name>A0A368XV77_9BACI</name>
<dbReference type="Proteomes" id="UP000252585">
    <property type="component" value="Unassembled WGS sequence"/>
</dbReference>
<keyword evidence="1" id="KW-0812">Transmembrane</keyword>
<feature type="transmembrane region" description="Helical" evidence="1">
    <location>
        <begin position="33"/>
        <end position="52"/>
    </location>
</feature>
<feature type="transmembrane region" description="Helical" evidence="1">
    <location>
        <begin position="6"/>
        <end position="26"/>
    </location>
</feature>
<evidence type="ECO:0000313" key="2">
    <source>
        <dbReference type="EMBL" id="RCW71873.1"/>
    </source>
</evidence>
<dbReference type="RefSeq" id="WP_114352438.1">
    <property type="nucleotide sequence ID" value="NZ_QPJJ01000005.1"/>
</dbReference>
<reference evidence="2 3" key="1">
    <citation type="submission" date="2018-07" db="EMBL/GenBank/DDBJ databases">
        <title>Genomic Encyclopedia of Type Strains, Phase IV (KMG-IV): sequencing the most valuable type-strain genomes for metagenomic binning, comparative biology and taxonomic classification.</title>
        <authorList>
            <person name="Goeker M."/>
        </authorList>
    </citation>
    <scope>NUCLEOTIDE SEQUENCE [LARGE SCALE GENOMIC DNA]</scope>
    <source>
        <strain evidence="2 3">DSM 27696</strain>
    </source>
</reference>
<dbReference type="EMBL" id="QPJJ01000005">
    <property type="protein sequence ID" value="RCW71873.1"/>
    <property type="molecule type" value="Genomic_DNA"/>
</dbReference>
<evidence type="ECO:0008006" key="4">
    <source>
        <dbReference type="Google" id="ProtNLM"/>
    </source>
</evidence>
<protein>
    <recommendedName>
        <fullName evidence="4">YesK-like protein</fullName>
    </recommendedName>
</protein>
<dbReference type="AlphaFoldDB" id="A0A368XV77"/>
<dbReference type="OrthoDB" id="2970657at2"/>